<evidence type="ECO:0000313" key="1">
    <source>
        <dbReference type="EMBL" id="GGI23222.1"/>
    </source>
</evidence>
<name>A0AA87W2J6_9BRAD</name>
<sequence length="123" mass="14086">MLSYREQRPVIPAKKRIRKYRKEGGAADLVRVEVLIPPSARNEVLAMASRMRAEHRQTRDLQLLLDNALRLYGSRILDNVDLGRLPDIRSRAAVAARAMIDRGDARAFAMGRKILDRVSEREH</sequence>
<dbReference type="EMBL" id="BMHC01000003">
    <property type="protein sequence ID" value="GGI23222.1"/>
    <property type="molecule type" value="Genomic_DNA"/>
</dbReference>
<comment type="caution">
    <text evidence="1">The sequence shown here is derived from an EMBL/GenBank/DDBJ whole genome shotgun (WGS) entry which is preliminary data.</text>
</comment>
<protein>
    <submittedName>
        <fullName evidence="1">Uncharacterized protein</fullName>
    </submittedName>
</protein>
<dbReference type="AlphaFoldDB" id="A0AA87W2J6"/>
<evidence type="ECO:0000313" key="2">
    <source>
        <dbReference type="Proteomes" id="UP000625079"/>
    </source>
</evidence>
<reference evidence="1" key="2">
    <citation type="submission" date="2022-12" db="EMBL/GenBank/DDBJ databases">
        <authorList>
            <person name="Sun Q."/>
            <person name="Zhou Y."/>
        </authorList>
    </citation>
    <scope>NUCLEOTIDE SEQUENCE</scope>
    <source>
        <strain evidence="1">CGMCC 1.15034</strain>
    </source>
</reference>
<proteinExistence type="predicted"/>
<reference evidence="1" key="1">
    <citation type="journal article" date="2014" name="Int. J. Syst. Evol. Microbiol.">
        <title>Complete genome sequence of Corynebacterium casei LMG S-19264T (=DSM 44701T), isolated from a smear-ripened cheese.</title>
        <authorList>
            <consortium name="US DOE Joint Genome Institute (JGI-PGF)"/>
            <person name="Walter F."/>
            <person name="Albersmeier A."/>
            <person name="Kalinowski J."/>
            <person name="Ruckert C."/>
        </authorList>
    </citation>
    <scope>NUCLEOTIDE SEQUENCE</scope>
    <source>
        <strain evidence="1">CGMCC 1.15034</strain>
    </source>
</reference>
<dbReference type="Proteomes" id="UP000625079">
    <property type="component" value="Unassembled WGS sequence"/>
</dbReference>
<organism evidence="1 2">
    <name type="scientific">Bradyrhizobium guangdongense</name>
    <dbReference type="NCBI Taxonomy" id="1325090"/>
    <lineage>
        <taxon>Bacteria</taxon>
        <taxon>Pseudomonadati</taxon>
        <taxon>Pseudomonadota</taxon>
        <taxon>Alphaproteobacteria</taxon>
        <taxon>Hyphomicrobiales</taxon>
        <taxon>Nitrobacteraceae</taxon>
        <taxon>Bradyrhizobium</taxon>
    </lineage>
</organism>
<accession>A0AA87W2J6</accession>
<gene>
    <name evidence="1" type="ORF">GCM10010987_23300</name>
</gene>